<keyword evidence="2" id="KW-0863">Zinc-finger</keyword>
<dbReference type="Pfam" id="PF05253">
    <property type="entry name" value="zf-U11-48K"/>
    <property type="match status" value="2"/>
</dbReference>
<dbReference type="PROSITE" id="PS51800">
    <property type="entry name" value="ZF_CHHC_U11_48K"/>
    <property type="match status" value="2"/>
</dbReference>
<protein>
    <submittedName>
        <fullName evidence="6">Gametocyte-specific factor 1-like isoform X1</fullName>
    </submittedName>
</protein>
<keyword evidence="3" id="KW-0862">Zinc</keyword>
<dbReference type="InterPro" id="IPR036236">
    <property type="entry name" value="Znf_C2H2_sf"/>
</dbReference>
<evidence type="ECO:0000313" key="6">
    <source>
        <dbReference type="RefSeq" id="XP_034275183.1"/>
    </source>
</evidence>
<proteinExistence type="predicted"/>
<dbReference type="SUPFAM" id="SSF57667">
    <property type="entry name" value="beta-beta-alpha zinc fingers"/>
    <property type="match status" value="2"/>
</dbReference>
<dbReference type="Proteomes" id="UP001652622">
    <property type="component" value="Unplaced"/>
</dbReference>
<sequence>MERVEVGCLPILAWKLSLLYTSNKLTVCGGISWKAGPHRAQPPSTSLMDPERLVQCPYDKNHQIRASRFPYHLVKCKENNEKVAKKLATCPYNARHRIPKEEFNFHLENCENKIALDVSNGASNLNMGIKEVTGAQCPPSQEDWEADADKCPAPLFVFGKSYSEQRK</sequence>
<dbReference type="OMA" id="EYDTRAN"/>
<evidence type="ECO:0000313" key="5">
    <source>
        <dbReference type="Proteomes" id="UP001652622"/>
    </source>
</evidence>
<feature type="domain" description="CHHC U11-48K-type" evidence="4">
    <location>
        <begin position="87"/>
        <end position="114"/>
    </location>
</feature>
<evidence type="ECO:0000256" key="1">
    <source>
        <dbReference type="ARBA" id="ARBA00022723"/>
    </source>
</evidence>
<name>A0A6P9BUM5_PANGU</name>
<organism evidence="5 6">
    <name type="scientific">Pantherophis guttatus</name>
    <name type="common">Corn snake</name>
    <name type="synonym">Elaphe guttata</name>
    <dbReference type="NCBI Taxonomy" id="94885"/>
    <lineage>
        <taxon>Eukaryota</taxon>
        <taxon>Metazoa</taxon>
        <taxon>Chordata</taxon>
        <taxon>Craniata</taxon>
        <taxon>Vertebrata</taxon>
        <taxon>Euteleostomi</taxon>
        <taxon>Lepidosauria</taxon>
        <taxon>Squamata</taxon>
        <taxon>Bifurcata</taxon>
        <taxon>Unidentata</taxon>
        <taxon>Episquamata</taxon>
        <taxon>Toxicofera</taxon>
        <taxon>Serpentes</taxon>
        <taxon>Colubroidea</taxon>
        <taxon>Colubridae</taxon>
        <taxon>Colubrinae</taxon>
        <taxon>Pantherophis</taxon>
    </lineage>
</organism>
<dbReference type="KEGG" id="pgut:117666551"/>
<dbReference type="InParanoid" id="A0A6P9BUM5"/>
<reference evidence="6" key="1">
    <citation type="submission" date="2025-08" db="UniProtKB">
        <authorList>
            <consortium name="RefSeq"/>
        </authorList>
    </citation>
    <scope>IDENTIFICATION</scope>
    <source>
        <tissue evidence="6">Blood</tissue>
    </source>
</reference>
<dbReference type="GeneID" id="117666551"/>
<dbReference type="RefSeq" id="XP_034275183.1">
    <property type="nucleotide sequence ID" value="XM_034419292.2"/>
</dbReference>
<dbReference type="InterPro" id="IPR022776">
    <property type="entry name" value="TRM13/UPF0224_CHHC_Znf_dom"/>
</dbReference>
<feature type="domain" description="CHHC U11-48K-type" evidence="4">
    <location>
        <begin position="53"/>
        <end position="80"/>
    </location>
</feature>
<evidence type="ECO:0000256" key="2">
    <source>
        <dbReference type="ARBA" id="ARBA00022771"/>
    </source>
</evidence>
<dbReference type="PANTHER" id="PTHR21402">
    <property type="entry name" value="GAMETOCYTE SPECIFIC FACTOR 1-RELATED"/>
    <property type="match status" value="1"/>
</dbReference>
<evidence type="ECO:0000259" key="4">
    <source>
        <dbReference type="PROSITE" id="PS51800"/>
    </source>
</evidence>
<keyword evidence="5" id="KW-1185">Reference proteome</keyword>
<dbReference type="InterPro" id="IPR051591">
    <property type="entry name" value="UPF0224_FAM112_RNA_Proc"/>
</dbReference>
<dbReference type="GO" id="GO:0008270">
    <property type="term" value="F:zinc ion binding"/>
    <property type="evidence" value="ECO:0007669"/>
    <property type="project" value="UniProtKB-KW"/>
</dbReference>
<dbReference type="AlphaFoldDB" id="A0A6P9BUM5"/>
<evidence type="ECO:0000256" key="3">
    <source>
        <dbReference type="ARBA" id="ARBA00022833"/>
    </source>
</evidence>
<dbReference type="PANTHER" id="PTHR21402:SF5">
    <property type="entry name" value="GAMETOCYTE SPECIFIC FACTOR 1"/>
    <property type="match status" value="1"/>
</dbReference>
<accession>A0A6P9BUM5</accession>
<gene>
    <name evidence="6" type="primary">LOC117666551</name>
</gene>
<keyword evidence="1" id="KW-0479">Metal-binding</keyword>